<evidence type="ECO:0000313" key="2">
    <source>
        <dbReference type="EMBL" id="KIF81878.1"/>
    </source>
</evidence>
<protein>
    <recommendedName>
        <fullName evidence="1">CHAT domain-containing protein</fullName>
    </recommendedName>
</protein>
<keyword evidence="3" id="KW-1185">Reference proteome</keyword>
<dbReference type="STRING" id="709839.TSA66_15480"/>
<accession>A0A0C1Y4E2</accession>
<name>A0A0C1Y4E2_9BURK</name>
<dbReference type="EMBL" id="JWJG01000028">
    <property type="protein sequence ID" value="KIF81878.1"/>
    <property type="molecule type" value="Genomic_DNA"/>
</dbReference>
<comment type="caution">
    <text evidence="2">The sequence shown here is derived from an EMBL/GenBank/DDBJ whole genome shotgun (WGS) entry which is preliminary data.</text>
</comment>
<dbReference type="InterPro" id="IPR024983">
    <property type="entry name" value="CHAT_dom"/>
</dbReference>
<proteinExistence type="predicted"/>
<dbReference type="Pfam" id="PF12770">
    <property type="entry name" value="CHAT"/>
    <property type="match status" value="1"/>
</dbReference>
<sequence length="738" mass="81311">MFLQEKKFTHALKLLTEARAYIEEDPKERWPFRLYVFPAFGFTLLELGRNEEAVEVLSQALQVYERVQAENLTTVKQVLARLENNEGKDAIRLEFNRQLLTIVTTPSGPLSRVADLMFDRKTGAADFVFSLGRAFRETNRTPELVSLYEKYIRPQDGIKIDSNAAITREYRLFKFAVLLFQAGRPDLAEKALELTLQMNTDRFRQVRIAGAPVELVWSSFIRQRVIASALFQVASQTALDAPKSVQLLTHLLRSKGGAVRYFERLNQLLYRSDNEKVRRLRTQIFAIEDQMAALPATQAGLKLLLYYAAQHGFHTIEAIRELDAPASLDFDSFNALDLPQLRRNLHGQAVIGFILYSPLATDTFGVAPTRYLRYCITADQVQLQDVGEQRGLDRAVRAFRMDLISGDNGTQTGKVLAQRLLSGLPRSVETAKQWIIDPDGALCLVPFEALPELDARPGIVLRSYRYVTSLEQVQALPPQTKQQARAGIIANPAYGSHEPDSSAANGQTRFLQSANLLDLRDIPVTALPDTAQEAQAVAGALARIGISAERFEGARATSEALRTLQSPAVLHVASHAMIFSPNKMDNDGAMDDPYRAVDLVLPGRHAGLVLSGENGPELLLAKDIARLPLQDTALVVLSACNTGNGDVVQGEGVASLRRSVELAGARSSVTSLWAVPSQATTELMASFYQNISLGLPLAEALRQAKLQKARQGRPPVEWAGFLLTGRDGVLLGGAADTT</sequence>
<gene>
    <name evidence="2" type="ORF">TSA66_15480</name>
</gene>
<reference evidence="2 3" key="1">
    <citation type="submission" date="2014-12" db="EMBL/GenBank/DDBJ databases">
        <title>Denitrispirillum autotrophicum gen. nov., sp. nov., Denitrifying, Facultatively Autotrophic Bacteria Isolated from Rice Paddy Soil.</title>
        <authorList>
            <person name="Ishii S."/>
            <person name="Ashida N."/>
            <person name="Ohno H."/>
            <person name="Otsuka S."/>
            <person name="Yokota A."/>
            <person name="Senoo K."/>
        </authorList>
    </citation>
    <scope>NUCLEOTIDE SEQUENCE [LARGE SCALE GENOMIC DNA]</scope>
    <source>
        <strain evidence="2 3">TSA66</strain>
    </source>
</reference>
<dbReference type="SUPFAM" id="SSF48452">
    <property type="entry name" value="TPR-like"/>
    <property type="match status" value="1"/>
</dbReference>
<evidence type="ECO:0000313" key="3">
    <source>
        <dbReference type="Proteomes" id="UP000031572"/>
    </source>
</evidence>
<evidence type="ECO:0000259" key="1">
    <source>
        <dbReference type="Pfam" id="PF12770"/>
    </source>
</evidence>
<organism evidence="2 3">
    <name type="scientific">Noviherbaspirillum autotrophicum</name>
    <dbReference type="NCBI Taxonomy" id="709839"/>
    <lineage>
        <taxon>Bacteria</taxon>
        <taxon>Pseudomonadati</taxon>
        <taxon>Pseudomonadota</taxon>
        <taxon>Betaproteobacteria</taxon>
        <taxon>Burkholderiales</taxon>
        <taxon>Oxalobacteraceae</taxon>
        <taxon>Noviherbaspirillum</taxon>
    </lineage>
</organism>
<dbReference type="PANTHER" id="PTHR10098">
    <property type="entry name" value="RAPSYN-RELATED"/>
    <property type="match status" value="1"/>
</dbReference>
<dbReference type="Proteomes" id="UP000031572">
    <property type="component" value="Unassembled WGS sequence"/>
</dbReference>
<dbReference type="PANTHER" id="PTHR10098:SF108">
    <property type="entry name" value="TETRATRICOPEPTIDE REPEAT PROTEIN 28"/>
    <property type="match status" value="1"/>
</dbReference>
<feature type="domain" description="CHAT" evidence="1">
    <location>
        <begin position="412"/>
        <end position="725"/>
    </location>
</feature>
<dbReference type="InterPro" id="IPR011990">
    <property type="entry name" value="TPR-like_helical_dom_sf"/>
</dbReference>
<dbReference type="Gene3D" id="1.25.40.10">
    <property type="entry name" value="Tetratricopeptide repeat domain"/>
    <property type="match status" value="1"/>
</dbReference>
<dbReference type="AlphaFoldDB" id="A0A0C1Y4E2"/>